<protein>
    <submittedName>
        <fullName evidence="1">Uncharacterized protein</fullName>
    </submittedName>
</protein>
<keyword evidence="2" id="KW-1185">Reference proteome</keyword>
<reference evidence="2" key="1">
    <citation type="journal article" date="2013" name="Science">
        <title>The Amborella genome and the evolution of flowering plants.</title>
        <authorList>
            <consortium name="Amborella Genome Project"/>
        </authorList>
    </citation>
    <scope>NUCLEOTIDE SEQUENCE [LARGE SCALE GENOMIC DNA]</scope>
</reference>
<sequence>MLLKQIVPLLNKQKHLDCFLAKPTAFDDGVIAKPSETSFVEQAKLSSFMSKE</sequence>
<evidence type="ECO:0000313" key="2">
    <source>
        <dbReference type="Proteomes" id="UP000017836"/>
    </source>
</evidence>
<proteinExistence type="predicted"/>
<organism evidence="1 2">
    <name type="scientific">Amborella trichopoda</name>
    <dbReference type="NCBI Taxonomy" id="13333"/>
    <lineage>
        <taxon>Eukaryota</taxon>
        <taxon>Viridiplantae</taxon>
        <taxon>Streptophyta</taxon>
        <taxon>Embryophyta</taxon>
        <taxon>Tracheophyta</taxon>
        <taxon>Spermatophyta</taxon>
        <taxon>Magnoliopsida</taxon>
        <taxon>Amborellales</taxon>
        <taxon>Amborellaceae</taxon>
        <taxon>Amborella</taxon>
    </lineage>
</organism>
<evidence type="ECO:0000313" key="1">
    <source>
        <dbReference type="EMBL" id="ERN07642.1"/>
    </source>
</evidence>
<dbReference type="EMBL" id="KI393659">
    <property type="protein sequence ID" value="ERN07642.1"/>
    <property type="molecule type" value="Genomic_DNA"/>
</dbReference>
<dbReference type="Gramene" id="ERN07642">
    <property type="protein sequence ID" value="ERN07642"/>
    <property type="gene ID" value="AMTR_s02072p00005900"/>
</dbReference>
<dbReference type="AlphaFoldDB" id="U5D133"/>
<name>U5D133_AMBTC</name>
<dbReference type="HOGENOM" id="CLU_3093558_0_0_1"/>
<gene>
    <name evidence="1" type="ORF">AMTR_s02072p00005900</name>
</gene>
<dbReference type="Proteomes" id="UP000017836">
    <property type="component" value="Unassembled WGS sequence"/>
</dbReference>
<feature type="non-terminal residue" evidence="1">
    <location>
        <position position="52"/>
    </location>
</feature>
<accession>U5D133</accession>